<evidence type="ECO:0000256" key="4">
    <source>
        <dbReference type="ARBA" id="ARBA00022827"/>
    </source>
</evidence>
<dbReference type="SUPFAM" id="SSF56176">
    <property type="entry name" value="FAD-binding/transporter-associated domain-like"/>
    <property type="match status" value="1"/>
</dbReference>
<dbReference type="InterPro" id="IPR036318">
    <property type="entry name" value="FAD-bd_PCMH-like_sf"/>
</dbReference>
<comment type="cofactor">
    <cofactor evidence="1">
        <name>FAD</name>
        <dbReference type="ChEBI" id="CHEBI:57692"/>
    </cofactor>
</comment>
<dbReference type="InterPro" id="IPR006094">
    <property type="entry name" value="Oxid_FAD_bind_N"/>
</dbReference>
<dbReference type="Proteomes" id="UP001501035">
    <property type="component" value="Unassembled WGS sequence"/>
</dbReference>
<dbReference type="InterPro" id="IPR006311">
    <property type="entry name" value="TAT_signal"/>
</dbReference>
<dbReference type="InterPro" id="IPR050416">
    <property type="entry name" value="FAD-linked_Oxidoreductase"/>
</dbReference>
<dbReference type="Gene3D" id="3.30.465.10">
    <property type="match status" value="1"/>
</dbReference>
<name>A0ABP6L3S9_9ACTN</name>
<sequence length="524" mass="56110">MAAMFTRRALLGGAAMGASAVVAARLGGPVQGVPPGILDVVTPDSPLYDRLASRGYNPRFRAAPQEILVPHDTSAVVRAVQRAVDSETRIGLRAGGHCFEGFADRPEVAALLDLGRLRAVGFDHAYRAFSVGAAADLGSVYQCLYRGWGVTVPGGTCLGVGAAGLISGGGFGGLSRRFGVAADHLYGVELVAVDASGQARAVVATRDGPNRDLWWAHTGGGGGNFGVITRFLMRSPVSDGSDPSTALPVPPRRMCVGRLHLVVPTVEAFVSFVGNFLSFLHDHRAPGAPATALYSTLYAGSLLSGGCSVQTYFGAEAQHVYDDFVAAMSRGVWPRPVPAQTSEGPFLPETLRYCTPRGRSAMSVKYKSAFLRTPYSNAQLRTLHRFLSDPSIVDGGSGIQFFALGGQIGAVAPGQTALAERRSIAKVQILGGWSDPRQSACRIRWTREFYRALYANTGGVPQPDRRNGGCYINYPDTDMADPEWNPALPWHHLYYQDNYPRLQEVKSAWDPQNRFSHPLGVTST</sequence>
<feature type="domain" description="FAD-binding PCMH-type" evidence="7">
    <location>
        <begin position="60"/>
        <end position="238"/>
    </location>
</feature>
<evidence type="ECO:0000256" key="2">
    <source>
        <dbReference type="ARBA" id="ARBA00005466"/>
    </source>
</evidence>
<evidence type="ECO:0000256" key="3">
    <source>
        <dbReference type="ARBA" id="ARBA00022630"/>
    </source>
</evidence>
<keyword evidence="6" id="KW-0732">Signal</keyword>
<dbReference type="PROSITE" id="PS51387">
    <property type="entry name" value="FAD_PCMH"/>
    <property type="match status" value="1"/>
</dbReference>
<evidence type="ECO:0000256" key="1">
    <source>
        <dbReference type="ARBA" id="ARBA00001974"/>
    </source>
</evidence>
<dbReference type="InterPro" id="IPR016166">
    <property type="entry name" value="FAD-bd_PCMH"/>
</dbReference>
<keyword evidence="5" id="KW-0560">Oxidoreductase</keyword>
<comment type="similarity">
    <text evidence="2">Belongs to the oxygen-dependent FAD-linked oxidoreductase family.</text>
</comment>
<dbReference type="Pfam" id="PF01565">
    <property type="entry name" value="FAD_binding_4"/>
    <property type="match status" value="1"/>
</dbReference>
<accession>A0ABP6L3S9</accession>
<dbReference type="PANTHER" id="PTHR42973">
    <property type="entry name" value="BINDING OXIDOREDUCTASE, PUTATIVE (AFU_ORTHOLOGUE AFUA_1G17690)-RELATED"/>
    <property type="match status" value="1"/>
</dbReference>
<evidence type="ECO:0000259" key="7">
    <source>
        <dbReference type="PROSITE" id="PS51387"/>
    </source>
</evidence>
<feature type="chain" id="PRO_5047515714" evidence="6">
    <location>
        <begin position="24"/>
        <end position="524"/>
    </location>
</feature>
<evidence type="ECO:0000256" key="5">
    <source>
        <dbReference type="ARBA" id="ARBA00023002"/>
    </source>
</evidence>
<dbReference type="EMBL" id="BAAAVS010000012">
    <property type="protein sequence ID" value="GAA3027868.1"/>
    <property type="molecule type" value="Genomic_DNA"/>
</dbReference>
<comment type="caution">
    <text evidence="8">The sequence shown here is derived from an EMBL/GenBank/DDBJ whole genome shotgun (WGS) entry which is preliminary data.</text>
</comment>
<keyword evidence="3" id="KW-0285">Flavoprotein</keyword>
<evidence type="ECO:0000313" key="9">
    <source>
        <dbReference type="Proteomes" id="UP001501035"/>
    </source>
</evidence>
<evidence type="ECO:0000313" key="8">
    <source>
        <dbReference type="EMBL" id="GAA3027868.1"/>
    </source>
</evidence>
<protein>
    <submittedName>
        <fullName evidence="8">FAD-binding oxidoreductase</fullName>
    </submittedName>
</protein>
<dbReference type="Pfam" id="PF08031">
    <property type="entry name" value="BBE"/>
    <property type="match status" value="1"/>
</dbReference>
<keyword evidence="4" id="KW-0274">FAD</keyword>
<feature type="signal peptide" evidence="6">
    <location>
        <begin position="1"/>
        <end position="23"/>
    </location>
</feature>
<dbReference type="InterPro" id="IPR016169">
    <property type="entry name" value="FAD-bd_PCMH_sub2"/>
</dbReference>
<proteinExistence type="inferred from homology"/>
<gene>
    <name evidence="8" type="ORF">GCM10010528_07070</name>
</gene>
<dbReference type="PROSITE" id="PS51318">
    <property type="entry name" value="TAT"/>
    <property type="match status" value="1"/>
</dbReference>
<evidence type="ECO:0000256" key="6">
    <source>
        <dbReference type="SAM" id="SignalP"/>
    </source>
</evidence>
<dbReference type="PANTHER" id="PTHR42973:SF39">
    <property type="entry name" value="FAD-BINDING PCMH-TYPE DOMAIN-CONTAINING PROTEIN"/>
    <property type="match status" value="1"/>
</dbReference>
<reference evidence="9" key="1">
    <citation type="journal article" date="2019" name="Int. J. Syst. Evol. Microbiol.">
        <title>The Global Catalogue of Microorganisms (GCM) 10K type strain sequencing project: providing services to taxonomists for standard genome sequencing and annotation.</title>
        <authorList>
            <consortium name="The Broad Institute Genomics Platform"/>
            <consortium name="The Broad Institute Genome Sequencing Center for Infectious Disease"/>
            <person name="Wu L."/>
            <person name="Ma J."/>
        </authorList>
    </citation>
    <scope>NUCLEOTIDE SEQUENCE [LARGE SCALE GENOMIC DNA]</scope>
    <source>
        <strain evidence="9">JCM 14234</strain>
    </source>
</reference>
<organism evidence="8 9">
    <name type="scientific">Gordonia defluvii</name>
    <dbReference type="NCBI Taxonomy" id="283718"/>
    <lineage>
        <taxon>Bacteria</taxon>
        <taxon>Bacillati</taxon>
        <taxon>Actinomycetota</taxon>
        <taxon>Actinomycetes</taxon>
        <taxon>Mycobacteriales</taxon>
        <taxon>Gordoniaceae</taxon>
        <taxon>Gordonia</taxon>
    </lineage>
</organism>
<dbReference type="InterPro" id="IPR012951">
    <property type="entry name" value="BBE"/>
</dbReference>
<dbReference type="Gene3D" id="3.40.462.20">
    <property type="match status" value="1"/>
</dbReference>
<keyword evidence="9" id="KW-1185">Reference proteome</keyword>